<accession>A0A2W2AXK4</accession>
<dbReference type="AlphaFoldDB" id="A0A2W2AXK4"/>
<feature type="transmembrane region" description="Helical" evidence="1">
    <location>
        <begin position="6"/>
        <end position="25"/>
    </location>
</feature>
<reference evidence="2 3" key="1">
    <citation type="submission" date="2018-06" db="EMBL/GenBank/DDBJ databases">
        <title>Mucibacter soli gen. nov., sp. nov., a new member of the family Chitinophagaceae producing mucin.</title>
        <authorList>
            <person name="Kim M.-K."/>
            <person name="Park S."/>
            <person name="Kim T.-S."/>
            <person name="Joung Y."/>
            <person name="Han J.-H."/>
            <person name="Kim S.B."/>
        </authorList>
    </citation>
    <scope>NUCLEOTIDE SEQUENCE [LARGE SCALE GENOMIC DNA]</scope>
    <source>
        <strain evidence="2 3">R1-15</strain>
    </source>
</reference>
<organism evidence="2 3">
    <name type="scientific">Taibaiella soli</name>
    <dbReference type="NCBI Taxonomy" id="1649169"/>
    <lineage>
        <taxon>Bacteria</taxon>
        <taxon>Pseudomonadati</taxon>
        <taxon>Bacteroidota</taxon>
        <taxon>Chitinophagia</taxon>
        <taxon>Chitinophagales</taxon>
        <taxon>Chitinophagaceae</taxon>
        <taxon>Taibaiella</taxon>
    </lineage>
</organism>
<comment type="caution">
    <text evidence="2">The sequence shown here is derived from an EMBL/GenBank/DDBJ whole genome shotgun (WGS) entry which is preliminary data.</text>
</comment>
<keyword evidence="1" id="KW-0812">Transmembrane</keyword>
<evidence type="ECO:0000313" key="2">
    <source>
        <dbReference type="EMBL" id="PZF72398.1"/>
    </source>
</evidence>
<evidence type="ECO:0000256" key="1">
    <source>
        <dbReference type="SAM" id="Phobius"/>
    </source>
</evidence>
<keyword evidence="1" id="KW-0472">Membrane</keyword>
<protein>
    <submittedName>
        <fullName evidence="2">Septum formation initiator family protein</fullName>
    </submittedName>
</protein>
<proteinExistence type="predicted"/>
<dbReference type="Pfam" id="PF04977">
    <property type="entry name" value="DivIC"/>
    <property type="match status" value="1"/>
</dbReference>
<gene>
    <name evidence="2" type="ORF">DN068_13675</name>
</gene>
<name>A0A2W2AXK4_9BACT</name>
<dbReference type="InterPro" id="IPR007060">
    <property type="entry name" value="FtsL/DivIC"/>
</dbReference>
<keyword evidence="3" id="KW-1185">Reference proteome</keyword>
<evidence type="ECO:0000313" key="3">
    <source>
        <dbReference type="Proteomes" id="UP000248745"/>
    </source>
</evidence>
<dbReference type="OrthoDB" id="1467719at2"/>
<dbReference type="EMBL" id="QKTW01000018">
    <property type="protein sequence ID" value="PZF72398.1"/>
    <property type="molecule type" value="Genomic_DNA"/>
</dbReference>
<dbReference type="RefSeq" id="WP_110999493.1">
    <property type="nucleotide sequence ID" value="NZ_QKTW01000018.1"/>
</dbReference>
<dbReference type="Proteomes" id="UP000248745">
    <property type="component" value="Unassembled WGS sequence"/>
</dbReference>
<sequence>MKLLRILSNKFLVTTAIFVVWMMFFDQNDFFSQKERMEELQDTKDNIGYLNAEIAGMEKDYNALISDPKRLEKYAREHYRMKRDNEDLYVIEKK</sequence>
<keyword evidence="1" id="KW-1133">Transmembrane helix</keyword>